<gene>
    <name evidence="2" type="ORF">LCGC14_1665400</name>
</gene>
<reference evidence="2" key="1">
    <citation type="journal article" date="2015" name="Nature">
        <title>Complex archaea that bridge the gap between prokaryotes and eukaryotes.</title>
        <authorList>
            <person name="Spang A."/>
            <person name="Saw J.H."/>
            <person name="Jorgensen S.L."/>
            <person name="Zaremba-Niedzwiedzka K."/>
            <person name="Martijn J."/>
            <person name="Lind A.E."/>
            <person name="van Eijk R."/>
            <person name="Schleper C."/>
            <person name="Guy L."/>
            <person name="Ettema T.J."/>
        </authorList>
    </citation>
    <scope>NUCLEOTIDE SEQUENCE</scope>
</reference>
<evidence type="ECO:0000313" key="2">
    <source>
        <dbReference type="EMBL" id="KKM18468.1"/>
    </source>
</evidence>
<evidence type="ECO:0000256" key="1">
    <source>
        <dbReference type="SAM" id="MobiDB-lite"/>
    </source>
</evidence>
<sequence>MKKTVKRYRVLLPVDIGGRIYNFGEEVELELDEAVKYSHALIAAREADLNHRGTEGTEEEQDGRDS</sequence>
<proteinExistence type="predicted"/>
<name>A0A0F9K8N6_9ZZZZ</name>
<organism evidence="2">
    <name type="scientific">marine sediment metagenome</name>
    <dbReference type="NCBI Taxonomy" id="412755"/>
    <lineage>
        <taxon>unclassified sequences</taxon>
        <taxon>metagenomes</taxon>
        <taxon>ecological metagenomes</taxon>
    </lineage>
</organism>
<dbReference type="AlphaFoldDB" id="A0A0F9K8N6"/>
<feature type="compositionally biased region" description="Acidic residues" evidence="1">
    <location>
        <begin position="56"/>
        <end position="66"/>
    </location>
</feature>
<dbReference type="EMBL" id="LAZR01014216">
    <property type="protein sequence ID" value="KKM18468.1"/>
    <property type="molecule type" value="Genomic_DNA"/>
</dbReference>
<protein>
    <submittedName>
        <fullName evidence="2">Uncharacterized protein</fullName>
    </submittedName>
</protein>
<accession>A0A0F9K8N6</accession>
<feature type="region of interest" description="Disordered" evidence="1">
    <location>
        <begin position="47"/>
        <end position="66"/>
    </location>
</feature>
<comment type="caution">
    <text evidence="2">The sequence shown here is derived from an EMBL/GenBank/DDBJ whole genome shotgun (WGS) entry which is preliminary data.</text>
</comment>